<accession>A0A0F8ZJQ2</accession>
<sequence>MNFCTKCKSFYEKAGTCNCFAWDGTVSYMQVACSGCGKIPCDHSGTACPPLVTTTITCT</sequence>
<feature type="non-terminal residue" evidence="1">
    <location>
        <position position="59"/>
    </location>
</feature>
<gene>
    <name evidence="1" type="ORF">LCGC14_2962060</name>
</gene>
<name>A0A0F8ZJQ2_9ZZZZ</name>
<protein>
    <submittedName>
        <fullName evidence="1">Uncharacterized protein</fullName>
    </submittedName>
</protein>
<reference evidence="1" key="1">
    <citation type="journal article" date="2015" name="Nature">
        <title>Complex archaea that bridge the gap between prokaryotes and eukaryotes.</title>
        <authorList>
            <person name="Spang A."/>
            <person name="Saw J.H."/>
            <person name="Jorgensen S.L."/>
            <person name="Zaremba-Niedzwiedzka K."/>
            <person name="Martijn J."/>
            <person name="Lind A.E."/>
            <person name="van Eijk R."/>
            <person name="Schleper C."/>
            <person name="Guy L."/>
            <person name="Ettema T.J."/>
        </authorList>
    </citation>
    <scope>NUCLEOTIDE SEQUENCE</scope>
</reference>
<evidence type="ECO:0000313" key="1">
    <source>
        <dbReference type="EMBL" id="KKK66639.1"/>
    </source>
</evidence>
<organism evidence="1">
    <name type="scientific">marine sediment metagenome</name>
    <dbReference type="NCBI Taxonomy" id="412755"/>
    <lineage>
        <taxon>unclassified sequences</taxon>
        <taxon>metagenomes</taxon>
        <taxon>ecological metagenomes</taxon>
    </lineage>
</organism>
<proteinExistence type="predicted"/>
<comment type="caution">
    <text evidence="1">The sequence shown here is derived from an EMBL/GenBank/DDBJ whole genome shotgun (WGS) entry which is preliminary data.</text>
</comment>
<dbReference type="EMBL" id="LAZR01059985">
    <property type="protein sequence ID" value="KKK66639.1"/>
    <property type="molecule type" value="Genomic_DNA"/>
</dbReference>
<dbReference type="AlphaFoldDB" id="A0A0F8ZJQ2"/>